<dbReference type="GeneID" id="93779555"/>
<proteinExistence type="predicted"/>
<feature type="compositionally biased region" description="Polar residues" evidence="1">
    <location>
        <begin position="51"/>
        <end position="66"/>
    </location>
</feature>
<sequence>MKTAIKILSVLIVLAILAIAGLFGYSKVKEIDDLKKQLNQKQTENTHKDTTSNQQINQSNGNTIETSTDENNNDVASNETNNNTSNTKVNRNNVFDYVIKGINDSGGDASLIRFQEPTYDASSDTWSIVANNKSGAGATYKINVTSTGHVTMYEGIDDDVVIDEDVSLN</sequence>
<dbReference type="PATRIC" id="fig|1283.206.peg.1362"/>
<organism evidence="2">
    <name type="scientific">Staphylococcus haemolyticus</name>
    <dbReference type="NCBI Taxonomy" id="1283"/>
    <lineage>
        <taxon>Bacteria</taxon>
        <taxon>Bacillati</taxon>
        <taxon>Bacillota</taxon>
        <taxon>Bacilli</taxon>
        <taxon>Bacillales</taxon>
        <taxon>Staphylococcaceae</taxon>
        <taxon>Staphylococcus</taxon>
    </lineage>
</organism>
<protein>
    <submittedName>
        <fullName evidence="2">Uncharacterized protein</fullName>
    </submittedName>
</protein>
<name>A0A060PP86_STAHA</name>
<dbReference type="RefSeq" id="WP_031870517.1">
    <property type="nucleotide sequence ID" value="NZ_BKAY01000010.1"/>
</dbReference>
<evidence type="ECO:0000256" key="1">
    <source>
        <dbReference type="SAM" id="MobiDB-lite"/>
    </source>
</evidence>
<accession>A0A060PP86</accession>
<feature type="compositionally biased region" description="Low complexity" evidence="1">
    <location>
        <begin position="78"/>
        <end position="89"/>
    </location>
</feature>
<dbReference type="AlphaFoldDB" id="A0A060PP86"/>
<reference evidence="2" key="1">
    <citation type="submission" date="2009-05" db="EMBL/GenBank/DDBJ databases">
        <title>Hot accumulation and evolution of cassette chromosome in Staphylococcus haemolyticus.</title>
        <authorList>
            <person name="Han X."/>
            <person name="Ito T."/>
            <person name="Watanabe S."/>
            <person name="Hoshi S."/>
            <person name="Hiramatsu K."/>
        </authorList>
    </citation>
    <scope>NUCLEOTIDE SEQUENCE</scope>
    <source>
        <strain evidence="2">NCTC11042</strain>
    </source>
</reference>
<evidence type="ECO:0000313" key="2">
    <source>
        <dbReference type="EMBL" id="BAO96383.1"/>
    </source>
</evidence>
<feature type="region of interest" description="Disordered" evidence="1">
    <location>
        <begin position="42"/>
        <end position="89"/>
    </location>
</feature>
<dbReference type="EMBL" id="AB505631">
    <property type="protein sequence ID" value="BAO96383.1"/>
    <property type="molecule type" value="Genomic_DNA"/>
</dbReference>